<name>A0ABV1VMF5_9ACTN</name>
<protein>
    <recommendedName>
        <fullName evidence="4">ESX-1 secretion-associated protein</fullName>
    </recommendedName>
</protein>
<evidence type="ECO:0000313" key="2">
    <source>
        <dbReference type="EMBL" id="MER6907628.1"/>
    </source>
</evidence>
<gene>
    <name evidence="2" type="ORF">ABT322_28670</name>
</gene>
<accession>A0ABV1VMF5</accession>
<evidence type="ECO:0000256" key="1">
    <source>
        <dbReference type="SAM" id="MobiDB-lite"/>
    </source>
</evidence>
<evidence type="ECO:0008006" key="4">
    <source>
        <dbReference type="Google" id="ProtNLM"/>
    </source>
</evidence>
<comment type="caution">
    <text evidence="2">The sequence shown here is derived from an EMBL/GenBank/DDBJ whole genome shotgun (WGS) entry which is preliminary data.</text>
</comment>
<proteinExistence type="predicted"/>
<organism evidence="2 3">
    <name type="scientific">Streptomyces flaveolus</name>
    <dbReference type="NCBI Taxonomy" id="67297"/>
    <lineage>
        <taxon>Bacteria</taxon>
        <taxon>Bacillati</taxon>
        <taxon>Actinomycetota</taxon>
        <taxon>Actinomycetes</taxon>
        <taxon>Kitasatosporales</taxon>
        <taxon>Streptomycetaceae</taxon>
        <taxon>Streptomyces</taxon>
    </lineage>
</organism>
<evidence type="ECO:0000313" key="3">
    <source>
        <dbReference type="Proteomes" id="UP001490330"/>
    </source>
</evidence>
<dbReference type="Proteomes" id="UP001490330">
    <property type="component" value="Unassembled WGS sequence"/>
</dbReference>
<reference evidence="2 3" key="1">
    <citation type="submission" date="2024-06" db="EMBL/GenBank/DDBJ databases">
        <title>The Natural Products Discovery Center: Release of the First 8490 Sequenced Strains for Exploring Actinobacteria Biosynthetic Diversity.</title>
        <authorList>
            <person name="Kalkreuter E."/>
            <person name="Kautsar S.A."/>
            <person name="Yang D."/>
            <person name="Bader C.D."/>
            <person name="Teijaro C.N."/>
            <person name="Fluegel L."/>
            <person name="Davis C.M."/>
            <person name="Simpson J.R."/>
            <person name="Lauterbach L."/>
            <person name="Steele A.D."/>
            <person name="Gui C."/>
            <person name="Meng S."/>
            <person name="Li G."/>
            <person name="Viehrig K."/>
            <person name="Ye F."/>
            <person name="Su P."/>
            <person name="Kiefer A.F."/>
            <person name="Nichols A."/>
            <person name="Cepeda A.J."/>
            <person name="Yan W."/>
            <person name="Fan B."/>
            <person name="Jiang Y."/>
            <person name="Adhikari A."/>
            <person name="Zheng C.-J."/>
            <person name="Schuster L."/>
            <person name="Cowan T.M."/>
            <person name="Smanski M.J."/>
            <person name="Chevrette M.G."/>
            <person name="De Carvalho L.P.S."/>
            <person name="Shen B."/>
        </authorList>
    </citation>
    <scope>NUCLEOTIDE SEQUENCE [LARGE SCALE GENOMIC DNA]</scope>
    <source>
        <strain evidence="2 3">NPDC000632</strain>
    </source>
</reference>
<dbReference type="EMBL" id="JBEPCV010000034">
    <property type="protein sequence ID" value="MER6907628.1"/>
    <property type="molecule type" value="Genomic_DNA"/>
</dbReference>
<dbReference type="RefSeq" id="WP_350724930.1">
    <property type="nucleotide sequence ID" value="NZ_JBEPCO010000061.1"/>
</dbReference>
<sequence length="114" mass="12192">MADENTFAAEPRGVQQGGAHTDEIGDGLKEFTERYVAQTKYNDADPPWGGPDDLIGDAFRKVFEGPHAALTEALQGLSEAISKAGQLAFDSGVAFQRAQDDALETIHSQGGRRS</sequence>
<feature type="region of interest" description="Disordered" evidence="1">
    <location>
        <begin position="1"/>
        <end position="24"/>
    </location>
</feature>
<keyword evidence="3" id="KW-1185">Reference proteome</keyword>